<keyword evidence="1" id="KW-1185">Reference proteome</keyword>
<reference evidence="2" key="1">
    <citation type="submission" date="2022-11" db="UniProtKB">
        <authorList>
            <consortium name="WormBaseParasite"/>
        </authorList>
    </citation>
    <scope>IDENTIFICATION</scope>
</reference>
<evidence type="ECO:0000313" key="2">
    <source>
        <dbReference type="WBParaSite" id="PEQ_0000504401-mRNA-1"/>
    </source>
</evidence>
<evidence type="ECO:0000313" key="1">
    <source>
        <dbReference type="Proteomes" id="UP000887564"/>
    </source>
</evidence>
<dbReference type="SUPFAM" id="SSF103025">
    <property type="entry name" value="Folate-binding domain"/>
    <property type="match status" value="1"/>
</dbReference>
<accession>A0A914RSV6</accession>
<dbReference type="Proteomes" id="UP000887564">
    <property type="component" value="Unplaced"/>
</dbReference>
<sequence length="57" mass="6068">LTLDTNPYECGLGHLVDLSKKNFIGKAALTVDIGGLRIGARMLEGPPVPIPLSDHNE</sequence>
<proteinExistence type="predicted"/>
<dbReference type="AlphaFoldDB" id="A0A914RSV6"/>
<protein>
    <submittedName>
        <fullName evidence="2">Uncharacterized protein</fullName>
    </submittedName>
</protein>
<dbReference type="WBParaSite" id="PEQ_0000504401-mRNA-1">
    <property type="protein sequence ID" value="PEQ_0000504401-mRNA-1"/>
    <property type="gene ID" value="PEQ_0000504401"/>
</dbReference>
<name>A0A914RSV6_PAREQ</name>
<dbReference type="Gene3D" id="4.10.1250.10">
    <property type="entry name" value="Aminomethyltransferase fragment"/>
    <property type="match status" value="1"/>
</dbReference>
<organism evidence="1 2">
    <name type="scientific">Parascaris equorum</name>
    <name type="common">Equine roundworm</name>
    <dbReference type="NCBI Taxonomy" id="6256"/>
    <lineage>
        <taxon>Eukaryota</taxon>
        <taxon>Metazoa</taxon>
        <taxon>Ecdysozoa</taxon>
        <taxon>Nematoda</taxon>
        <taxon>Chromadorea</taxon>
        <taxon>Rhabditida</taxon>
        <taxon>Spirurina</taxon>
        <taxon>Ascaridomorpha</taxon>
        <taxon>Ascaridoidea</taxon>
        <taxon>Ascarididae</taxon>
        <taxon>Parascaris</taxon>
    </lineage>
</organism>